<dbReference type="STRING" id="320497.A0U93_07915"/>
<evidence type="ECO:0000259" key="6">
    <source>
        <dbReference type="Pfam" id="PF00361"/>
    </source>
</evidence>
<keyword evidence="4" id="KW-0472">Membrane</keyword>
<dbReference type="PRINTS" id="PR01435">
    <property type="entry name" value="NPOXDRDTASE5"/>
</dbReference>
<comment type="subcellular location">
    <subcellularLocation>
        <location evidence="1">Endomembrane system</location>
        <topology evidence="1">Multi-pass membrane protein</topology>
    </subcellularLocation>
    <subcellularLocation>
        <location evidence="5">Membrane</location>
        <topology evidence="5">Multi-pass membrane protein</topology>
    </subcellularLocation>
</comment>
<evidence type="ECO:0000256" key="4">
    <source>
        <dbReference type="ARBA" id="ARBA00023136"/>
    </source>
</evidence>
<dbReference type="PANTHER" id="PTHR42829">
    <property type="entry name" value="NADH-UBIQUINONE OXIDOREDUCTASE CHAIN 5"/>
    <property type="match status" value="1"/>
</dbReference>
<dbReference type="GO" id="GO:0003954">
    <property type="term" value="F:NADH dehydrogenase activity"/>
    <property type="evidence" value="ECO:0007669"/>
    <property type="project" value="TreeGrafter"/>
</dbReference>
<dbReference type="GO" id="GO:0012505">
    <property type="term" value="C:endomembrane system"/>
    <property type="evidence" value="ECO:0007669"/>
    <property type="project" value="UniProtKB-SubCell"/>
</dbReference>
<protein>
    <submittedName>
        <fullName evidence="8">NADH-quinone oxidoreductase subunit L</fullName>
    </submittedName>
</protein>
<keyword evidence="3" id="KW-1133">Transmembrane helix</keyword>
<dbReference type="GO" id="GO:0015990">
    <property type="term" value="P:electron transport coupled proton transport"/>
    <property type="evidence" value="ECO:0007669"/>
    <property type="project" value="TreeGrafter"/>
</dbReference>
<dbReference type="Pfam" id="PF00361">
    <property type="entry name" value="Proton_antipo_M"/>
    <property type="match status" value="1"/>
</dbReference>
<evidence type="ECO:0000313" key="9">
    <source>
        <dbReference type="Proteomes" id="UP000188604"/>
    </source>
</evidence>
<dbReference type="Pfam" id="PF00662">
    <property type="entry name" value="Proton_antipo_N"/>
    <property type="match status" value="1"/>
</dbReference>
<dbReference type="GO" id="GO:0008137">
    <property type="term" value="F:NADH dehydrogenase (ubiquinone) activity"/>
    <property type="evidence" value="ECO:0007669"/>
    <property type="project" value="InterPro"/>
</dbReference>
<accession>A0A1U9KQ13</accession>
<reference evidence="8 9" key="1">
    <citation type="submission" date="2016-03" db="EMBL/GenBank/DDBJ databases">
        <title>Acetic acid bacteria sequencing.</title>
        <authorList>
            <person name="Brandt J."/>
            <person name="Jakob F."/>
            <person name="Vogel R.F."/>
        </authorList>
    </citation>
    <scope>NUCLEOTIDE SEQUENCE [LARGE SCALE GENOMIC DNA]</scope>
    <source>
        <strain evidence="8 9">NBRC 101099</strain>
    </source>
</reference>
<dbReference type="PRINTS" id="PR01434">
    <property type="entry name" value="NADHDHGNASE5"/>
</dbReference>
<dbReference type="InterPro" id="IPR003945">
    <property type="entry name" value="NU5C-like"/>
</dbReference>
<dbReference type="GO" id="GO:0016020">
    <property type="term" value="C:membrane"/>
    <property type="evidence" value="ECO:0007669"/>
    <property type="project" value="UniProtKB-SubCell"/>
</dbReference>
<evidence type="ECO:0000256" key="2">
    <source>
        <dbReference type="ARBA" id="ARBA00022692"/>
    </source>
</evidence>
<feature type="domain" description="NADH:quinone oxidoreductase/Mrp antiporter transmembrane" evidence="6">
    <location>
        <begin position="137"/>
        <end position="423"/>
    </location>
</feature>
<dbReference type="InterPro" id="IPR018393">
    <property type="entry name" value="NADHpl_OxRdtase_5_subgr"/>
</dbReference>
<proteinExistence type="predicted"/>
<evidence type="ECO:0000313" key="8">
    <source>
        <dbReference type="EMBL" id="AQS87873.1"/>
    </source>
</evidence>
<dbReference type="OrthoDB" id="9811798at2"/>
<dbReference type="Proteomes" id="UP000188604">
    <property type="component" value="Chromosome"/>
</dbReference>
<dbReference type="NCBIfam" id="TIGR01974">
    <property type="entry name" value="NDH_I_L"/>
    <property type="match status" value="1"/>
</dbReference>
<dbReference type="NCBIfam" id="NF005141">
    <property type="entry name" value="PRK06590.1"/>
    <property type="match status" value="1"/>
</dbReference>
<dbReference type="GO" id="GO:0042773">
    <property type="term" value="P:ATP synthesis coupled electron transport"/>
    <property type="evidence" value="ECO:0007669"/>
    <property type="project" value="InterPro"/>
</dbReference>
<evidence type="ECO:0000256" key="1">
    <source>
        <dbReference type="ARBA" id="ARBA00004127"/>
    </source>
</evidence>
<dbReference type="InterPro" id="IPR001750">
    <property type="entry name" value="ND/Mrp_TM"/>
</dbReference>
<dbReference type="EMBL" id="CP014691">
    <property type="protein sequence ID" value="AQS87873.1"/>
    <property type="molecule type" value="Genomic_DNA"/>
</dbReference>
<dbReference type="InterPro" id="IPR001516">
    <property type="entry name" value="Proton_antipo_N"/>
</dbReference>
<dbReference type="KEGG" id="nch:A0U93_07915"/>
<dbReference type="Gene3D" id="1.20.5.2700">
    <property type="match status" value="1"/>
</dbReference>
<dbReference type="PANTHER" id="PTHR42829:SF2">
    <property type="entry name" value="NADH-UBIQUINONE OXIDOREDUCTASE CHAIN 5"/>
    <property type="match status" value="1"/>
</dbReference>
<keyword evidence="9" id="KW-1185">Reference proteome</keyword>
<dbReference type="AlphaFoldDB" id="A0A1U9KQ13"/>
<gene>
    <name evidence="8" type="ORF">A0U93_07915</name>
</gene>
<keyword evidence="2 5" id="KW-0812">Transmembrane</keyword>
<evidence type="ECO:0000256" key="5">
    <source>
        <dbReference type="RuleBase" id="RU000320"/>
    </source>
</evidence>
<feature type="domain" description="NADH-Ubiquinone oxidoreductase (complex I) chain 5 N-terminal" evidence="7">
    <location>
        <begin position="71"/>
        <end position="121"/>
    </location>
</feature>
<name>A0A1U9KQ13_9PROT</name>
<organism evidence="8 9">
    <name type="scientific">Neoasaia chiangmaiensis</name>
    <dbReference type="NCBI Taxonomy" id="320497"/>
    <lineage>
        <taxon>Bacteria</taxon>
        <taxon>Pseudomonadati</taxon>
        <taxon>Pseudomonadota</taxon>
        <taxon>Alphaproteobacteria</taxon>
        <taxon>Acetobacterales</taxon>
        <taxon>Acetobacteraceae</taxon>
        <taxon>Neoasaia</taxon>
    </lineage>
</organism>
<sequence length="614" mass="65408">MHATLLPFIVLCPLIGGALLLLSAGRMPRLATGFVGVGSIGLAALLAAWQARLFAYLPDTVGSVQTPLWSWMHGAGLDIRIGFTLDALSVVMMLVVTGVGFLIHLYAYGYMRDDPDIARFFSYMNLFVAAMLVLVFANDLLGLYVGWEGVGVCSYLLIGFWYKEAANTAAANKAFVVTRIGDAIMLCGLLLLAVHAGTLDIATLTHPQPGVLSPHIVTVASFLLFGGAIAKSAQVPLQTWLPDAMAGPTPVSALIHAATMVTAGVYLIARLHLLFAMAPLVMTAVSVVGVVTLLLAAGAALVQTDIKRILAYSTMSQLGYMFLALGSGAWEASIFHLVTHAFFKALLFMTAGAIILRLHHEQDIFRMGGLARKMPWITAAFVAGSAALAGLPVITAGFYSKEMILQNAWHSDPLLWGGALLGAFMTSTYIFRCVFIVFLGAPRTEPHGRTGWTMAVPLVCLTVLALAGGMIDAPSPLTPGHMLSRLVSPFFGKPGAEGATWLMVVGSLIPPMGIVLAWLMWRYGDRMPAMNPLARLARTGWGFDTVYDRLVVTPFVALGRLNINDIFDRLSTGAAAGADAGGHLLGRMQNGQVRRYASWIAAGTVAALCLAVFS</sequence>
<evidence type="ECO:0000259" key="7">
    <source>
        <dbReference type="Pfam" id="PF00662"/>
    </source>
</evidence>
<evidence type="ECO:0000256" key="3">
    <source>
        <dbReference type="ARBA" id="ARBA00022989"/>
    </source>
</evidence>
<dbReference type="RefSeq" id="WP_077806878.1">
    <property type="nucleotide sequence ID" value="NZ_BJXS01000007.1"/>
</dbReference>